<keyword evidence="1" id="KW-0175">Coiled coil</keyword>
<dbReference type="PANTHER" id="PTHR23159:SF31">
    <property type="entry name" value="CENTROSOME-ASSOCIATED PROTEIN CEP250 ISOFORM X1"/>
    <property type="match status" value="1"/>
</dbReference>
<evidence type="ECO:0000313" key="3">
    <source>
        <dbReference type="EMBL" id="KAF8760209.1"/>
    </source>
</evidence>
<reference evidence="3" key="1">
    <citation type="submission" date="2020-09" db="EMBL/GenBank/DDBJ databases">
        <title>Comparative genome analyses of four rice-infecting Rhizoctonia solani isolates reveal extensive enrichment of homogalacturonan modification genes.</title>
        <authorList>
            <person name="Lee D.-Y."/>
            <person name="Jeon J."/>
            <person name="Kim K.-T."/>
            <person name="Cheong K."/>
            <person name="Song H."/>
            <person name="Choi G."/>
            <person name="Ko J."/>
            <person name="Opiyo S.O."/>
            <person name="Zuo S."/>
            <person name="Madhav S."/>
            <person name="Lee Y.-H."/>
            <person name="Wang G.-L."/>
        </authorList>
    </citation>
    <scope>NUCLEOTIDE SEQUENCE</scope>
    <source>
        <strain evidence="3">AG1-IA B2</strain>
    </source>
</reference>
<sequence>MSVAAGPVMDNVHHFPQVADKEALVQFWRSGFEYLAQGIAAHHNITRATRIYEAYSHRGTSDGPPPPALDAQIASQKENLESSILALAELAASGLVQPNISHQVHTSPLLETRVVALEDQMKELLAIVQPLSAKLGVLDGNVARIDSSVNSIEKRANATTTHLDDRHKQLEERIGELSAQVSSPQPTQVLQHDQVNKRLELVEEKIQSSQGELEKQERQIMSMDTKIAVLEGTRSRVDAQGTTLVLLDSKITGLQNDAIDIRTNMKSLLTLAPEVNDLLSVPVKIEQTGQDIKNLREQQETIASQLTSFETSLGLMEQRLEQTNKETSGSLDSSSADVSALQSLKEHASSLIELPGTLDQLRATVAGKSSQLLELISHNERAQDDINQIRNNQGESQVISARINGIDAKLKANQVTAQWSQEQIQAMRADVAYLEPLKEQREALLLLSGRTEALMPLSVKFGSPEFQTLLKKAEEADATTDTARKLVTEVVNVCRDLQQRLNRVEPHVNQLESDISGALEKLTGLQNTSDATECQVKDIAGSLQQVQNEVSSLVTFKIDTQKVLENSTSNPSPNEEIQVLKKTHASDITPMKGEIKKLKSTSSALRKDMDDAKGKITPLLALQQQLQEYQDGITKLEERVRKLETPLTVRIPGQTGASAVAQAFNTAGSSSKSGSRKANASGPRKSSNTQSQQSSQSQPPKVTLPESQAETEAQSSSLASGGSSKPAHATDDLAALIDRVKRTEKEVTNLSHSFSKSKAKLGELEDSVNGVDQQMTMVQGILNENSIALKLIETEFANLKADNTTKLREIDTKQARTVNLIDAAQELKDDATTKLKAMETTMGKLAQLKEYTGAIVALVEPVPASPSSHASSGTPESRFARLERMSNSATKELININGWVQWADGEVRNYKTLNGEIKALGRHVRELAGSIATMNPLSASLTERAPELLGLLERPAGQASDSIQSTPRQPEGVARFGARMKTLEEQIHTLRTAQPKLQEDLDKVTSQVGEIAPLINKVAKPFVDHVKPLLSLVPLSSHVSSLILLVDQVPQLHASIQSLSDRVDAAASTAASSAQVPVDPGPASQLRSPVTDREVSPAEQSTDNTVVFVPATSERRRNKRRRTEEMLESFESRIDGIQGELDGVSDDVKMLCTEQAKARRQVTETSSKMSEDLDMLMDTLRDLFEGKGTWPERIDLVLGKQWAQVLQSPQCRTAAGASMTISKIHEEIEVLKLAIEAHGSGTTASPSAIDAAHIAWGETFTKQVMADVGKEQAQFRTELEEVISRALLPVRKVFKALKDTSSDL</sequence>
<feature type="coiled-coil region" evidence="1">
    <location>
        <begin position="192"/>
        <end position="233"/>
    </location>
</feature>
<evidence type="ECO:0000313" key="4">
    <source>
        <dbReference type="Proteomes" id="UP000614334"/>
    </source>
</evidence>
<feature type="region of interest" description="Disordered" evidence="2">
    <location>
        <begin position="1070"/>
        <end position="1101"/>
    </location>
</feature>
<accession>A0A8H7M8L4</accession>
<dbReference type="EMBL" id="JACYCF010000002">
    <property type="protein sequence ID" value="KAF8760209.1"/>
    <property type="molecule type" value="Genomic_DNA"/>
</dbReference>
<dbReference type="PANTHER" id="PTHR23159">
    <property type="entry name" value="CENTROSOMAL PROTEIN 2"/>
    <property type="match status" value="1"/>
</dbReference>
<dbReference type="Proteomes" id="UP000614334">
    <property type="component" value="Unassembled WGS sequence"/>
</dbReference>
<name>A0A8H7M8L4_9AGAM</name>
<evidence type="ECO:0000256" key="2">
    <source>
        <dbReference type="SAM" id="MobiDB-lite"/>
    </source>
</evidence>
<dbReference type="Gene3D" id="1.10.287.1490">
    <property type="match status" value="1"/>
</dbReference>
<protein>
    <submittedName>
        <fullName evidence="3">Uncharacterized protein</fullName>
    </submittedName>
</protein>
<comment type="caution">
    <text evidence="3">The sequence shown here is derived from an EMBL/GenBank/DDBJ whole genome shotgun (WGS) entry which is preliminary data.</text>
</comment>
<evidence type="ECO:0000256" key="1">
    <source>
        <dbReference type="SAM" id="Coils"/>
    </source>
</evidence>
<gene>
    <name evidence="3" type="ORF">RHS01_01761</name>
</gene>
<feature type="coiled-coil region" evidence="1">
    <location>
        <begin position="595"/>
        <end position="639"/>
    </location>
</feature>
<feature type="region of interest" description="Disordered" evidence="2">
    <location>
        <begin position="664"/>
        <end position="728"/>
    </location>
</feature>
<proteinExistence type="predicted"/>
<feature type="compositionally biased region" description="Low complexity" evidence="2">
    <location>
        <begin position="667"/>
        <end position="698"/>
    </location>
</feature>
<organism evidence="3 4">
    <name type="scientific">Rhizoctonia solani</name>
    <dbReference type="NCBI Taxonomy" id="456999"/>
    <lineage>
        <taxon>Eukaryota</taxon>
        <taxon>Fungi</taxon>
        <taxon>Dikarya</taxon>
        <taxon>Basidiomycota</taxon>
        <taxon>Agaricomycotina</taxon>
        <taxon>Agaricomycetes</taxon>
        <taxon>Cantharellales</taxon>
        <taxon>Ceratobasidiaceae</taxon>
        <taxon>Rhizoctonia</taxon>
    </lineage>
</organism>
<feature type="compositionally biased region" description="Low complexity" evidence="2">
    <location>
        <begin position="706"/>
        <end position="724"/>
    </location>
</feature>